<comment type="caution">
    <text evidence="9">The sequence shown here is derived from an EMBL/GenBank/DDBJ whole genome shotgun (WGS) entry which is preliminary data.</text>
</comment>
<keyword evidence="3 5" id="KW-0378">Hydrolase</keyword>
<evidence type="ECO:0000256" key="1">
    <source>
        <dbReference type="ARBA" id="ARBA00011073"/>
    </source>
</evidence>
<evidence type="ECO:0000313" key="9">
    <source>
        <dbReference type="EMBL" id="GAA1795711.1"/>
    </source>
</evidence>
<protein>
    <submittedName>
        <fullName evidence="9">S8 family peptidase</fullName>
    </submittedName>
</protein>
<evidence type="ECO:0000256" key="6">
    <source>
        <dbReference type="RuleBase" id="RU003355"/>
    </source>
</evidence>
<dbReference type="Pfam" id="PF00082">
    <property type="entry name" value="Peptidase_S8"/>
    <property type="match status" value="1"/>
</dbReference>
<feature type="active site" description="Charge relay system" evidence="5">
    <location>
        <position position="183"/>
    </location>
</feature>
<dbReference type="Proteomes" id="UP001500218">
    <property type="component" value="Unassembled WGS sequence"/>
</dbReference>
<dbReference type="InterPro" id="IPR034193">
    <property type="entry name" value="PCSK9_ProteinaseK-like"/>
</dbReference>
<proteinExistence type="inferred from homology"/>
<evidence type="ECO:0000256" key="5">
    <source>
        <dbReference type="PROSITE-ProRule" id="PRU01240"/>
    </source>
</evidence>
<dbReference type="PANTHER" id="PTHR43806:SF11">
    <property type="entry name" value="CEREVISIN-RELATED"/>
    <property type="match status" value="1"/>
</dbReference>
<evidence type="ECO:0000259" key="8">
    <source>
        <dbReference type="Pfam" id="PF00082"/>
    </source>
</evidence>
<comment type="similarity">
    <text evidence="1 5 6">Belongs to the peptidase S8 family.</text>
</comment>
<dbReference type="InterPro" id="IPR037045">
    <property type="entry name" value="S8pro/Inhibitor_I9_sf"/>
</dbReference>
<reference evidence="10" key="1">
    <citation type="journal article" date="2019" name="Int. J. Syst. Evol. Microbiol.">
        <title>The Global Catalogue of Microorganisms (GCM) 10K type strain sequencing project: providing services to taxonomists for standard genome sequencing and annotation.</title>
        <authorList>
            <consortium name="The Broad Institute Genomics Platform"/>
            <consortium name="The Broad Institute Genome Sequencing Center for Infectious Disease"/>
            <person name="Wu L."/>
            <person name="Ma J."/>
        </authorList>
    </citation>
    <scope>NUCLEOTIDE SEQUENCE [LARGE SCALE GENOMIC DNA]</scope>
    <source>
        <strain evidence="10">JCM 13250</strain>
    </source>
</reference>
<evidence type="ECO:0000256" key="7">
    <source>
        <dbReference type="SAM" id="SignalP"/>
    </source>
</evidence>
<organism evidence="9 10">
    <name type="scientific">Luedemannella flava</name>
    <dbReference type="NCBI Taxonomy" id="349316"/>
    <lineage>
        <taxon>Bacteria</taxon>
        <taxon>Bacillati</taxon>
        <taxon>Actinomycetota</taxon>
        <taxon>Actinomycetes</taxon>
        <taxon>Micromonosporales</taxon>
        <taxon>Micromonosporaceae</taxon>
        <taxon>Luedemannella</taxon>
    </lineage>
</organism>
<sequence length="425" mass="44516">MMMRTSRFGLRMVLAAALVLPLTLETGAVSASPGVSTAGPTSSAVAFPEGGRGRIGPLPMHRQAIPGEYVAVFRDDVSAQSVDAVIQALRALYRQIIIQRIYYAAVRGFLFRGTPHLARAVGQDERIQYVQPNYRVLAQGSVVAGTQNNPPWGLDRIDQRDLPLNHRYVYPNTGSGVNAYVVDSGIRTSHREFGGRATIGADFTGSGNTDCNGHGTHVAGTIGGANVGVAKAVRLYALKVLGCNGQGSTAGILSALDWVVKNGRRPGVVNMSLGHAGTDPALSKAILGVLAVGITVVVAAGNNAGDACAVSPARTIIVITVGATNNKDSRDTRYSNYGRCVNIFAPGTDIYSAWNASNSAYQTMSGTSMASPHTAGVVALILQAHTNYSPLQVADCMTAMATYNTLTNIGNGSPNRMLHTGQICS</sequence>
<dbReference type="PROSITE" id="PS00136">
    <property type="entry name" value="SUBTILASE_ASP"/>
    <property type="match status" value="1"/>
</dbReference>
<keyword evidence="2 5" id="KW-0645">Protease</keyword>
<accession>A0ABP4XV01</accession>
<dbReference type="PROSITE" id="PS51892">
    <property type="entry name" value="SUBTILASE"/>
    <property type="match status" value="1"/>
</dbReference>
<keyword evidence="7" id="KW-0732">Signal</keyword>
<evidence type="ECO:0000256" key="4">
    <source>
        <dbReference type="ARBA" id="ARBA00022825"/>
    </source>
</evidence>
<dbReference type="SUPFAM" id="SSF52743">
    <property type="entry name" value="Subtilisin-like"/>
    <property type="match status" value="1"/>
</dbReference>
<feature type="active site" description="Charge relay system" evidence="5">
    <location>
        <position position="214"/>
    </location>
</feature>
<feature type="active site" description="Charge relay system" evidence="5">
    <location>
        <position position="368"/>
    </location>
</feature>
<feature type="chain" id="PRO_5046139049" evidence="7">
    <location>
        <begin position="32"/>
        <end position="425"/>
    </location>
</feature>
<dbReference type="InterPro" id="IPR000209">
    <property type="entry name" value="Peptidase_S8/S53_dom"/>
</dbReference>
<dbReference type="PANTHER" id="PTHR43806">
    <property type="entry name" value="PEPTIDASE S8"/>
    <property type="match status" value="1"/>
</dbReference>
<dbReference type="Gene3D" id="3.30.70.80">
    <property type="entry name" value="Peptidase S8 propeptide/proteinase inhibitor I9"/>
    <property type="match status" value="1"/>
</dbReference>
<evidence type="ECO:0000256" key="2">
    <source>
        <dbReference type="ARBA" id="ARBA00022670"/>
    </source>
</evidence>
<dbReference type="InterPro" id="IPR036852">
    <property type="entry name" value="Peptidase_S8/S53_dom_sf"/>
</dbReference>
<dbReference type="PROSITE" id="PS00138">
    <property type="entry name" value="SUBTILASE_SER"/>
    <property type="match status" value="1"/>
</dbReference>
<dbReference type="InterPro" id="IPR023827">
    <property type="entry name" value="Peptidase_S8_Asp-AS"/>
</dbReference>
<dbReference type="Gene3D" id="3.40.50.200">
    <property type="entry name" value="Peptidase S8/S53 domain"/>
    <property type="match status" value="1"/>
</dbReference>
<dbReference type="EMBL" id="BAAALT010000039">
    <property type="protein sequence ID" value="GAA1795711.1"/>
    <property type="molecule type" value="Genomic_DNA"/>
</dbReference>
<dbReference type="CDD" id="cd04077">
    <property type="entry name" value="Peptidases_S8_PCSK9_ProteinaseK_like"/>
    <property type="match status" value="1"/>
</dbReference>
<keyword evidence="10" id="KW-1185">Reference proteome</keyword>
<evidence type="ECO:0000256" key="3">
    <source>
        <dbReference type="ARBA" id="ARBA00022801"/>
    </source>
</evidence>
<feature type="signal peptide" evidence="7">
    <location>
        <begin position="1"/>
        <end position="31"/>
    </location>
</feature>
<dbReference type="PRINTS" id="PR00723">
    <property type="entry name" value="SUBTILISIN"/>
</dbReference>
<dbReference type="InterPro" id="IPR050131">
    <property type="entry name" value="Peptidase_S8_subtilisin-like"/>
</dbReference>
<keyword evidence="4 5" id="KW-0720">Serine protease</keyword>
<evidence type="ECO:0000313" key="10">
    <source>
        <dbReference type="Proteomes" id="UP001500218"/>
    </source>
</evidence>
<feature type="domain" description="Peptidase S8/S53" evidence="8">
    <location>
        <begin position="176"/>
        <end position="404"/>
    </location>
</feature>
<dbReference type="InterPro" id="IPR022398">
    <property type="entry name" value="Peptidase_S8_His-AS"/>
</dbReference>
<dbReference type="InterPro" id="IPR023828">
    <property type="entry name" value="Peptidase_S8_Ser-AS"/>
</dbReference>
<dbReference type="InterPro" id="IPR015500">
    <property type="entry name" value="Peptidase_S8_subtilisin-rel"/>
</dbReference>
<dbReference type="PROSITE" id="PS00137">
    <property type="entry name" value="SUBTILASE_HIS"/>
    <property type="match status" value="1"/>
</dbReference>
<gene>
    <name evidence="9" type="ORF">GCM10009682_16870</name>
</gene>
<name>A0ABP4XV01_9ACTN</name>